<gene>
    <name evidence="1" type="ORF">SAMN04488000_12762</name>
</gene>
<evidence type="ECO:0000313" key="2">
    <source>
        <dbReference type="Proteomes" id="UP000199503"/>
    </source>
</evidence>
<dbReference type="EMBL" id="FOFV01000027">
    <property type="protein sequence ID" value="SES41008.1"/>
    <property type="molecule type" value="Genomic_DNA"/>
</dbReference>
<dbReference type="AlphaFoldDB" id="A0A1H9X471"/>
<evidence type="ECO:0000313" key="1">
    <source>
        <dbReference type="EMBL" id="SES41008.1"/>
    </source>
</evidence>
<keyword evidence="2" id="KW-1185">Reference proteome</keyword>
<reference evidence="2" key="1">
    <citation type="submission" date="2016-10" db="EMBL/GenBank/DDBJ databases">
        <authorList>
            <person name="Varghese N."/>
            <person name="Submissions S."/>
        </authorList>
    </citation>
    <scope>NUCLEOTIDE SEQUENCE [LARGE SCALE GENOMIC DNA]</scope>
    <source>
        <strain evidence="2">DSM 44437</strain>
    </source>
</reference>
<organism evidence="1 2">
    <name type="scientific">Lentzea albida</name>
    <dbReference type="NCBI Taxonomy" id="65499"/>
    <lineage>
        <taxon>Bacteria</taxon>
        <taxon>Bacillati</taxon>
        <taxon>Actinomycetota</taxon>
        <taxon>Actinomycetes</taxon>
        <taxon>Pseudonocardiales</taxon>
        <taxon>Pseudonocardiaceae</taxon>
        <taxon>Lentzea</taxon>
    </lineage>
</organism>
<dbReference type="Proteomes" id="UP000199503">
    <property type="component" value="Unassembled WGS sequence"/>
</dbReference>
<accession>A0A1H9X471</accession>
<proteinExistence type="predicted"/>
<protein>
    <submittedName>
        <fullName evidence="1">Uncharacterized protein</fullName>
    </submittedName>
</protein>
<sequence length="47" mass="4885">MSTTRPLVTGPATCVARVPAGTKARTVINAHRKDDRGRKGVGALAII</sequence>
<name>A0A1H9X471_9PSEU</name>
<dbReference type="RefSeq" id="WP_177230185.1">
    <property type="nucleotide sequence ID" value="NZ_FOFV01000027.1"/>
</dbReference>